<sequence length="75" mass="7785">MKNEILSLGGADAIGVTGNTACELLDVILHPGMRLELVGANFTVQATLPPAIGALLVSRLGYELASHIWDEAAGK</sequence>
<accession>A0A2R3Q9M8</accession>
<dbReference type="AlphaFoldDB" id="A0A2R3Q9M8"/>
<proteinExistence type="predicted"/>
<evidence type="ECO:0000313" key="1">
    <source>
        <dbReference type="EMBL" id="AVO48480.1"/>
    </source>
</evidence>
<dbReference type="OrthoDB" id="5295772at2"/>
<protein>
    <submittedName>
        <fullName evidence="1">Uncharacterized protein</fullName>
    </submittedName>
</protein>
<keyword evidence="2" id="KW-1185">Reference proteome</keyword>
<reference evidence="1 2" key="1">
    <citation type="submission" date="2018-03" db="EMBL/GenBank/DDBJ databases">
        <title>Genome sequencing of Melaminivora sp.</title>
        <authorList>
            <person name="Kim S.-J."/>
            <person name="Heo J."/>
            <person name="Ahn J.-H."/>
            <person name="Kwon S.-W."/>
        </authorList>
    </citation>
    <scope>NUCLEOTIDE SEQUENCE [LARGE SCALE GENOMIC DNA]</scope>
    <source>
        <strain evidence="1 2">SC2-9</strain>
    </source>
</reference>
<gene>
    <name evidence="1" type="ORF">C6568_03795</name>
</gene>
<dbReference type="RefSeq" id="WP_106682960.1">
    <property type="nucleotide sequence ID" value="NZ_CP027667.1"/>
</dbReference>
<dbReference type="EMBL" id="CP027667">
    <property type="protein sequence ID" value="AVO48480.1"/>
    <property type="molecule type" value="Genomic_DNA"/>
</dbReference>
<name>A0A2R3Q9M8_9BURK</name>
<dbReference type="KEGG" id="mela:C6568_03795"/>
<organism evidence="1 2">
    <name type="scientific">Melaminivora suipulveris</name>
    <dbReference type="NCBI Taxonomy" id="2109913"/>
    <lineage>
        <taxon>Bacteria</taxon>
        <taxon>Pseudomonadati</taxon>
        <taxon>Pseudomonadota</taxon>
        <taxon>Betaproteobacteria</taxon>
        <taxon>Burkholderiales</taxon>
        <taxon>Comamonadaceae</taxon>
        <taxon>Melaminivora</taxon>
    </lineage>
</organism>
<dbReference type="Proteomes" id="UP000237925">
    <property type="component" value="Chromosome"/>
</dbReference>
<evidence type="ECO:0000313" key="2">
    <source>
        <dbReference type="Proteomes" id="UP000237925"/>
    </source>
</evidence>